<evidence type="ECO:0008006" key="3">
    <source>
        <dbReference type="Google" id="ProtNLM"/>
    </source>
</evidence>
<proteinExistence type="predicted"/>
<evidence type="ECO:0000313" key="2">
    <source>
        <dbReference type="Proteomes" id="UP000218831"/>
    </source>
</evidence>
<sequence>MKKTIKYLLTKLFWGFGRHLLSDKWYAKIRYWLELDTWPDFQNPQTFTEKIQWIKLNERTDLRQLAANRFAVRNYVAKKINNKHLVPLLSKFRELTQSKWNSLPDQFVLKANHGCEMVAIIQNKQEEQLEEVRRQTKKWKQTDYYSFSREWAYKGLPRTILAEKLLLTEAGEIPNDYKFFCFNGEVKMIQVDYDRFGDQRRNLFDRNFNRMAGKLLYPPYEGDTQKPKQLDKAIEIAEKLSSDFTFLRADLYLMGEEIYFGELTNYPGNGFVPFQPQELEYNVGSWLDLNIE</sequence>
<organism evidence="1 2">
    <name type="scientific">Fodinibius salipaludis</name>
    <dbReference type="NCBI Taxonomy" id="2032627"/>
    <lineage>
        <taxon>Bacteria</taxon>
        <taxon>Pseudomonadati</taxon>
        <taxon>Balneolota</taxon>
        <taxon>Balneolia</taxon>
        <taxon>Balneolales</taxon>
        <taxon>Balneolaceae</taxon>
        <taxon>Fodinibius</taxon>
    </lineage>
</organism>
<accession>A0A2A2G7B9</accession>
<evidence type="ECO:0000313" key="1">
    <source>
        <dbReference type="EMBL" id="PAU93040.1"/>
    </source>
</evidence>
<gene>
    <name evidence="1" type="ORF">CK503_14060</name>
</gene>
<dbReference type="Pfam" id="PF14305">
    <property type="entry name" value="ATPgrasp_TupA"/>
    <property type="match status" value="1"/>
</dbReference>
<dbReference type="AlphaFoldDB" id="A0A2A2G7B9"/>
<reference evidence="1 2" key="1">
    <citation type="submission" date="2017-08" db="EMBL/GenBank/DDBJ databases">
        <title>Aliifodinibius alkalisoli sp. nov., isolated from saline alkaline soil.</title>
        <authorList>
            <person name="Liu D."/>
            <person name="Zhang G."/>
        </authorList>
    </citation>
    <scope>NUCLEOTIDE SEQUENCE [LARGE SCALE GENOMIC DNA]</scope>
    <source>
        <strain evidence="1 2">WN023</strain>
    </source>
</reference>
<dbReference type="Proteomes" id="UP000218831">
    <property type="component" value="Unassembled WGS sequence"/>
</dbReference>
<dbReference type="RefSeq" id="WP_095607460.1">
    <property type="nucleotide sequence ID" value="NZ_NSKE01000011.1"/>
</dbReference>
<dbReference type="InterPro" id="IPR029465">
    <property type="entry name" value="ATPgrasp_TupA"/>
</dbReference>
<name>A0A2A2G7B9_9BACT</name>
<keyword evidence="2" id="KW-1185">Reference proteome</keyword>
<comment type="caution">
    <text evidence="1">The sequence shown here is derived from an EMBL/GenBank/DDBJ whole genome shotgun (WGS) entry which is preliminary data.</text>
</comment>
<dbReference type="EMBL" id="NSKE01000011">
    <property type="protein sequence ID" value="PAU93040.1"/>
    <property type="molecule type" value="Genomic_DNA"/>
</dbReference>
<dbReference type="OrthoDB" id="9791827at2"/>
<protein>
    <recommendedName>
        <fullName evidence="3">Glycosyl transferase</fullName>
    </recommendedName>
</protein>